<reference evidence="9 10" key="1">
    <citation type="journal article" date="2019" name="Int. J. Syst. Evol. Microbiol.">
        <title>The Global Catalogue of Microorganisms (GCM) 10K type strain sequencing project: providing services to taxonomists for standard genome sequencing and annotation.</title>
        <authorList>
            <consortium name="The Broad Institute Genomics Platform"/>
            <consortium name="The Broad Institute Genome Sequencing Center for Infectious Disease"/>
            <person name="Wu L."/>
            <person name="Ma J."/>
        </authorList>
    </citation>
    <scope>NUCLEOTIDE SEQUENCE [LARGE SCALE GENOMIC DNA]</scope>
    <source>
        <strain evidence="9 10">CGMCC 1.10593</strain>
    </source>
</reference>
<keyword evidence="10" id="KW-1185">Reference proteome</keyword>
<evidence type="ECO:0000256" key="4">
    <source>
        <dbReference type="ARBA" id="ARBA00022982"/>
    </source>
</evidence>
<dbReference type="SUPFAM" id="SSF52833">
    <property type="entry name" value="Thioredoxin-like"/>
    <property type="match status" value="1"/>
</dbReference>
<dbReference type="EMBL" id="JBHUDM010000001">
    <property type="protein sequence ID" value="MFD1640823.1"/>
    <property type="molecule type" value="Genomic_DNA"/>
</dbReference>
<evidence type="ECO:0000313" key="10">
    <source>
        <dbReference type="Proteomes" id="UP001597052"/>
    </source>
</evidence>
<evidence type="ECO:0000256" key="2">
    <source>
        <dbReference type="ARBA" id="ARBA00007787"/>
    </source>
</evidence>
<comment type="similarity">
    <text evidence="2">Belongs to the glutaredoxin family.</text>
</comment>
<evidence type="ECO:0000256" key="5">
    <source>
        <dbReference type="ARBA" id="ARBA00023002"/>
    </source>
</evidence>
<feature type="domain" description="Thioredoxin" evidence="8">
    <location>
        <begin position="30"/>
        <end position="217"/>
    </location>
</feature>
<dbReference type="PROSITE" id="PS51352">
    <property type="entry name" value="THIOREDOXIN_2"/>
    <property type="match status" value="1"/>
</dbReference>
<protein>
    <submittedName>
        <fullName evidence="9">DsbA family protein</fullName>
    </submittedName>
</protein>
<comment type="caution">
    <text evidence="9">The sequence shown here is derived from an EMBL/GenBank/DDBJ whole genome shotgun (WGS) entry which is preliminary data.</text>
</comment>
<dbReference type="InterPro" id="IPR036249">
    <property type="entry name" value="Thioredoxin-like_sf"/>
</dbReference>
<dbReference type="InterPro" id="IPR013766">
    <property type="entry name" value="Thioredoxin_domain"/>
</dbReference>
<proteinExistence type="inferred from homology"/>
<keyword evidence="5" id="KW-0560">Oxidoreductase</keyword>
<sequence length="217" mass="22847">MKQTRRRYLAATGAVTVGTGVAGCLGGGGSGAADTSHSCELTDRDPVDELPQPTVGSDEAAVTVDLFEDFACPHCADFATDDLVRLEEEYAGDEVRFRRFDFLVVNSDWNEPVANAARSVQKELGDEAFFEFARAAYESQSEYSWQVIGDLAESVGDDPCRVLSDANGGTYDGVLQADQTAGEDLGVPGTPGAVVDGQLLEGAASYDTVSSAIDASL</sequence>
<dbReference type="AlphaFoldDB" id="A0ABD6D6U8"/>
<evidence type="ECO:0000256" key="1">
    <source>
        <dbReference type="ARBA" id="ARBA00005791"/>
    </source>
</evidence>
<keyword evidence="4" id="KW-0813">Transport</keyword>
<dbReference type="PROSITE" id="PS51257">
    <property type="entry name" value="PROKAR_LIPOPROTEIN"/>
    <property type="match status" value="1"/>
</dbReference>
<dbReference type="PROSITE" id="PS51318">
    <property type="entry name" value="TAT"/>
    <property type="match status" value="1"/>
</dbReference>
<accession>A0ABD6D6U8</accession>
<dbReference type="InterPro" id="IPR012336">
    <property type="entry name" value="Thioredoxin-like_fold"/>
</dbReference>
<keyword evidence="7" id="KW-0676">Redox-active center</keyword>
<name>A0ABD6D6U8_9EURY</name>
<keyword evidence="6" id="KW-1015">Disulfide bond</keyword>
<dbReference type="RefSeq" id="WP_256394518.1">
    <property type="nucleotide sequence ID" value="NZ_JANHDJ010000001.1"/>
</dbReference>
<keyword evidence="4" id="KW-0249">Electron transport</keyword>
<dbReference type="InterPro" id="IPR006311">
    <property type="entry name" value="TAT_signal"/>
</dbReference>
<dbReference type="PANTHER" id="PTHR13887">
    <property type="entry name" value="GLUTATHIONE S-TRANSFERASE KAPPA"/>
    <property type="match status" value="1"/>
</dbReference>
<evidence type="ECO:0000259" key="8">
    <source>
        <dbReference type="PROSITE" id="PS51352"/>
    </source>
</evidence>
<evidence type="ECO:0000256" key="6">
    <source>
        <dbReference type="ARBA" id="ARBA00023157"/>
    </source>
</evidence>
<gene>
    <name evidence="9" type="ORF">ACFSBW_02880</name>
</gene>
<evidence type="ECO:0000256" key="3">
    <source>
        <dbReference type="ARBA" id="ARBA00022729"/>
    </source>
</evidence>
<keyword evidence="3" id="KW-0732">Signal</keyword>
<evidence type="ECO:0000256" key="7">
    <source>
        <dbReference type="ARBA" id="ARBA00023284"/>
    </source>
</evidence>
<dbReference type="Proteomes" id="UP001597052">
    <property type="component" value="Unassembled WGS sequence"/>
</dbReference>
<dbReference type="Pfam" id="PF13462">
    <property type="entry name" value="Thioredoxin_4"/>
    <property type="match status" value="1"/>
</dbReference>
<dbReference type="GO" id="GO:0016491">
    <property type="term" value="F:oxidoreductase activity"/>
    <property type="evidence" value="ECO:0007669"/>
    <property type="project" value="UniProtKB-KW"/>
</dbReference>
<dbReference type="PANTHER" id="PTHR13887:SF14">
    <property type="entry name" value="DISULFIDE BOND FORMATION PROTEIN D"/>
    <property type="match status" value="1"/>
</dbReference>
<dbReference type="Gene3D" id="3.40.30.10">
    <property type="entry name" value="Glutaredoxin"/>
    <property type="match status" value="1"/>
</dbReference>
<evidence type="ECO:0000313" key="9">
    <source>
        <dbReference type="EMBL" id="MFD1640823.1"/>
    </source>
</evidence>
<comment type="similarity">
    <text evidence="1">Belongs to the thioredoxin family. DsbA subfamily.</text>
</comment>
<organism evidence="9 10">
    <name type="scientific">Halohasta litorea</name>
    <dbReference type="NCBI Taxonomy" id="869891"/>
    <lineage>
        <taxon>Archaea</taxon>
        <taxon>Methanobacteriati</taxon>
        <taxon>Methanobacteriota</taxon>
        <taxon>Stenosarchaea group</taxon>
        <taxon>Halobacteria</taxon>
        <taxon>Halobacteriales</taxon>
        <taxon>Haloferacaceae</taxon>
        <taxon>Halohasta</taxon>
    </lineage>
</organism>